<accession>A0ACC1M2E9</accession>
<organism evidence="1 2">
    <name type="scientific">Coemansia aciculifera</name>
    <dbReference type="NCBI Taxonomy" id="417176"/>
    <lineage>
        <taxon>Eukaryota</taxon>
        <taxon>Fungi</taxon>
        <taxon>Fungi incertae sedis</taxon>
        <taxon>Zoopagomycota</taxon>
        <taxon>Kickxellomycotina</taxon>
        <taxon>Kickxellomycetes</taxon>
        <taxon>Kickxellales</taxon>
        <taxon>Kickxellaceae</taxon>
        <taxon>Coemansia</taxon>
    </lineage>
</organism>
<evidence type="ECO:0000313" key="1">
    <source>
        <dbReference type="EMBL" id="KAJ2892532.1"/>
    </source>
</evidence>
<comment type="caution">
    <text evidence="1">The sequence shown here is derived from an EMBL/GenBank/DDBJ whole genome shotgun (WGS) entry which is preliminary data.</text>
</comment>
<name>A0ACC1M2E9_9FUNG</name>
<keyword evidence="2" id="KW-1185">Reference proteome</keyword>
<protein>
    <submittedName>
        <fullName evidence="1">Uncharacterized protein</fullName>
    </submittedName>
</protein>
<dbReference type="Proteomes" id="UP001139981">
    <property type="component" value="Unassembled WGS sequence"/>
</dbReference>
<evidence type="ECO:0000313" key="2">
    <source>
        <dbReference type="Proteomes" id="UP001139981"/>
    </source>
</evidence>
<dbReference type="EMBL" id="JANBVB010000713">
    <property type="protein sequence ID" value="KAJ2892532.1"/>
    <property type="molecule type" value="Genomic_DNA"/>
</dbReference>
<reference evidence="1" key="1">
    <citation type="submission" date="2022-07" db="EMBL/GenBank/DDBJ databases">
        <title>Phylogenomic reconstructions and comparative analyses of Kickxellomycotina fungi.</title>
        <authorList>
            <person name="Reynolds N.K."/>
            <person name="Stajich J.E."/>
            <person name="Barry K."/>
            <person name="Grigoriev I.V."/>
            <person name="Crous P."/>
            <person name="Smith M.E."/>
        </authorList>
    </citation>
    <scope>NUCLEOTIDE SEQUENCE</scope>
    <source>
        <strain evidence="1">CBS 190363</strain>
    </source>
</reference>
<proteinExistence type="predicted"/>
<gene>
    <name evidence="1" type="ORF">IWW38_003185</name>
</gene>
<sequence length="110" mass="11380">MFARTISTFALAAACVAATTLPYQPASTHAALPKRCGGCDGYGLYGGYGGIGGFGGYGGFGYPFVSSLTNDFDSNFNAAKFNDNTLYTNNVNANAVNDNVHAFNNANVIA</sequence>